<dbReference type="PIRSF" id="PIRSF031134">
    <property type="entry name" value="MTRK"/>
    <property type="match status" value="1"/>
</dbReference>
<evidence type="ECO:0000256" key="3">
    <source>
        <dbReference type="ARBA" id="ARBA00012128"/>
    </source>
</evidence>
<feature type="domain" description="Aminoglycoside phosphotransferase" evidence="8">
    <location>
        <begin position="44"/>
        <end position="293"/>
    </location>
</feature>
<dbReference type="RefSeq" id="WP_311725283.1">
    <property type="nucleotide sequence ID" value="NZ_JAVRFD010000008.1"/>
</dbReference>
<dbReference type="Pfam" id="PF01636">
    <property type="entry name" value="APH"/>
    <property type="match status" value="1"/>
</dbReference>
<organism evidence="9 10">
    <name type="scientific">Streptomyces lonegramiae</name>
    <dbReference type="NCBI Taxonomy" id="3075524"/>
    <lineage>
        <taxon>Bacteria</taxon>
        <taxon>Bacillati</taxon>
        <taxon>Actinomycetota</taxon>
        <taxon>Actinomycetes</taxon>
        <taxon>Kitasatosporales</taxon>
        <taxon>Streptomycetaceae</taxon>
        <taxon>Streptomyces</taxon>
    </lineage>
</organism>
<keyword evidence="7" id="KW-0067">ATP-binding</keyword>
<proteinExistence type="inferred from homology"/>
<dbReference type="PANTHER" id="PTHR34273:SF2">
    <property type="entry name" value="METHYLTHIORIBOSE KINASE"/>
    <property type="match status" value="1"/>
</dbReference>
<comment type="subunit">
    <text evidence="2">Homodimer.</text>
</comment>
<dbReference type="NCBIfam" id="TIGR01767">
    <property type="entry name" value="MTRK"/>
    <property type="match status" value="1"/>
</dbReference>
<comment type="caution">
    <text evidence="9">The sequence shown here is derived from an EMBL/GenBank/DDBJ whole genome shotgun (WGS) entry which is preliminary data.</text>
</comment>
<dbReference type="EMBL" id="JAVRFD010000008">
    <property type="protein sequence ID" value="MDT0544839.1"/>
    <property type="molecule type" value="Genomic_DNA"/>
</dbReference>
<dbReference type="InterPro" id="IPR009212">
    <property type="entry name" value="Methylthioribose_kinase"/>
</dbReference>
<evidence type="ECO:0000256" key="1">
    <source>
        <dbReference type="ARBA" id="ARBA00010165"/>
    </source>
</evidence>
<dbReference type="Gene3D" id="3.90.1200.10">
    <property type="match status" value="1"/>
</dbReference>
<evidence type="ECO:0000256" key="6">
    <source>
        <dbReference type="ARBA" id="ARBA00022777"/>
    </source>
</evidence>
<keyword evidence="10" id="KW-1185">Reference proteome</keyword>
<comment type="similarity">
    <text evidence="1">Belongs to the methylthioribose kinase family.</text>
</comment>
<dbReference type="InterPro" id="IPR002575">
    <property type="entry name" value="Aminoglycoside_PTrfase"/>
</dbReference>
<dbReference type="GO" id="GO:0046522">
    <property type="term" value="F:S-methyl-5-thioribose kinase activity"/>
    <property type="evidence" value="ECO:0007669"/>
    <property type="project" value="UniProtKB-EC"/>
</dbReference>
<accession>A0ABU2XFZ5</accession>
<evidence type="ECO:0000256" key="2">
    <source>
        <dbReference type="ARBA" id="ARBA00011738"/>
    </source>
</evidence>
<keyword evidence="4 9" id="KW-0808">Transferase</keyword>
<evidence type="ECO:0000256" key="5">
    <source>
        <dbReference type="ARBA" id="ARBA00022741"/>
    </source>
</evidence>
<dbReference type="SUPFAM" id="SSF56112">
    <property type="entry name" value="Protein kinase-like (PK-like)"/>
    <property type="match status" value="1"/>
</dbReference>
<dbReference type="Proteomes" id="UP001180754">
    <property type="component" value="Unassembled WGS sequence"/>
</dbReference>
<evidence type="ECO:0000256" key="7">
    <source>
        <dbReference type="ARBA" id="ARBA00022840"/>
    </source>
</evidence>
<keyword evidence="5" id="KW-0547">Nucleotide-binding</keyword>
<reference evidence="9" key="1">
    <citation type="submission" date="2024-05" db="EMBL/GenBank/DDBJ databases">
        <title>30 novel species of actinomycetes from the DSMZ collection.</title>
        <authorList>
            <person name="Nouioui I."/>
        </authorList>
    </citation>
    <scope>NUCLEOTIDE SEQUENCE</scope>
    <source>
        <strain evidence="9">DSM 41529</strain>
    </source>
</reference>
<evidence type="ECO:0000256" key="4">
    <source>
        <dbReference type="ARBA" id="ARBA00022679"/>
    </source>
</evidence>
<sequence>MTHPPHPDTPSHPDTPPAYRVLEPEDIPGYLRGLGHWNGDAIEVHEVSDGNMNRVFIARTPDGTRSLAVKQALPWVRVAGPSWPMSPTRADAEARAYRQVAAVAPDTIPAIHGYDADNYALTMEDMSDLRVLRTHLNEGGDYGEVSRHIGAFVAALSFATSDFGMASATRKELIATSVSPELCKITEDVVLSEPYLDHEHNHWHDSLDDLAAAFRADPALRTEVAALRHVFMTSAQALLHGDLHTGSVMVGTRQGADVVRVFDPEFSFVGPIGFDLGLYWGNVLVAELRARALGTPGDHADQLALSWDAFEAELRRLWPTRVDTFFDDAYLDRFLRQVWSESLGFAGTEIIRRVIGFAHLTDLTTLPDPGPASRRALLLGRELILGRDRLPDAAGVRALAERVGTAP</sequence>
<dbReference type="InterPro" id="IPR011009">
    <property type="entry name" value="Kinase-like_dom_sf"/>
</dbReference>
<dbReference type="PANTHER" id="PTHR34273">
    <property type="entry name" value="METHYLTHIORIBOSE KINASE"/>
    <property type="match status" value="1"/>
</dbReference>
<name>A0ABU2XFZ5_9ACTN</name>
<evidence type="ECO:0000313" key="9">
    <source>
        <dbReference type="EMBL" id="MDT0544839.1"/>
    </source>
</evidence>
<dbReference type="EC" id="2.7.1.100" evidence="3"/>
<gene>
    <name evidence="9" type="primary">mtnK</name>
    <name evidence="9" type="ORF">RND15_19315</name>
</gene>
<evidence type="ECO:0000313" key="10">
    <source>
        <dbReference type="Proteomes" id="UP001180754"/>
    </source>
</evidence>
<evidence type="ECO:0000259" key="8">
    <source>
        <dbReference type="Pfam" id="PF01636"/>
    </source>
</evidence>
<protein>
    <recommendedName>
        <fullName evidence="3">S-methyl-5-thioribose kinase</fullName>
        <ecNumber evidence="3">2.7.1.100</ecNumber>
    </recommendedName>
</protein>
<dbReference type="Gene3D" id="3.30.200.20">
    <property type="entry name" value="Phosphorylase Kinase, domain 1"/>
    <property type="match status" value="1"/>
</dbReference>
<keyword evidence="6 9" id="KW-0418">Kinase</keyword>